<dbReference type="Proteomes" id="UP000260793">
    <property type="component" value="Unassembled WGS sequence"/>
</dbReference>
<dbReference type="Gene3D" id="3.40.50.450">
    <property type="match status" value="1"/>
</dbReference>
<dbReference type="EMBL" id="QRHG01000018">
    <property type="protein sequence ID" value="RHF60088.1"/>
    <property type="molecule type" value="Genomic_DNA"/>
</dbReference>
<feature type="domain" description="Smf/DprA SLOG" evidence="2">
    <location>
        <begin position="79"/>
        <end position="288"/>
    </location>
</feature>
<dbReference type="PANTHER" id="PTHR43022">
    <property type="entry name" value="PROTEIN SMF"/>
    <property type="match status" value="1"/>
</dbReference>
<evidence type="ECO:0000313" key="6">
    <source>
        <dbReference type="Proteomes" id="UP000260793"/>
    </source>
</evidence>
<dbReference type="GO" id="GO:0009294">
    <property type="term" value="P:DNA-mediated transformation"/>
    <property type="evidence" value="ECO:0007669"/>
    <property type="project" value="InterPro"/>
</dbReference>
<evidence type="ECO:0000259" key="2">
    <source>
        <dbReference type="Pfam" id="PF02481"/>
    </source>
</evidence>
<gene>
    <name evidence="4" type="primary">dprA</name>
    <name evidence="5" type="ORF">DW672_08090</name>
    <name evidence="4" type="ORF">DXD17_05055</name>
</gene>
<organism evidence="4 6">
    <name type="scientific">[Ruminococcus] lactaris</name>
    <dbReference type="NCBI Taxonomy" id="46228"/>
    <lineage>
        <taxon>Bacteria</taxon>
        <taxon>Bacillati</taxon>
        <taxon>Bacillota</taxon>
        <taxon>Clostridia</taxon>
        <taxon>Lachnospirales</taxon>
        <taxon>Lachnospiraceae</taxon>
        <taxon>Mediterraneibacter</taxon>
    </lineage>
</organism>
<accession>A0A3E4LUU5</accession>
<comment type="caution">
    <text evidence="4">The sequence shown here is derived from an EMBL/GenBank/DDBJ whole genome shotgun (WGS) entry which is preliminary data.</text>
</comment>
<name>A0A3E4LUU5_9FIRM</name>
<dbReference type="InterPro" id="IPR003488">
    <property type="entry name" value="DprA"/>
</dbReference>
<dbReference type="Pfam" id="PF17782">
    <property type="entry name" value="WHD_DprA"/>
    <property type="match status" value="1"/>
</dbReference>
<dbReference type="RefSeq" id="WP_005612813.1">
    <property type="nucleotide sequence ID" value="NZ_CABKOA010000008.1"/>
</dbReference>
<evidence type="ECO:0000256" key="1">
    <source>
        <dbReference type="ARBA" id="ARBA00006525"/>
    </source>
</evidence>
<dbReference type="EMBL" id="QSQN01000010">
    <property type="protein sequence ID" value="RGK41199.1"/>
    <property type="molecule type" value="Genomic_DNA"/>
</dbReference>
<evidence type="ECO:0000259" key="3">
    <source>
        <dbReference type="Pfam" id="PF17782"/>
    </source>
</evidence>
<sequence length="366" mass="40965">MGQEKYEVWFAGIRGLGARKKYLLHEALKSCRNAYYIEETQLKKFPFLTEKDGQEIRQAQKRKDPEKICEEMKKKGIRIIPYYSEKYPPKLLQLADFPFALFVKGKLPGKDTEKAAIIGARNCTAYGEKYAVEYGRKLAQAGVDVISGLARGIDGMGHRGALMEKGKTFAVLGCGVDICYPREHIGLYMDILEQGGGILSEFPPGTPPLAVNFPLRNRIISGLSDVILIMEARERSGSLITADLALEQGKEVYALPGPVDSPLSTGCNRLIQQGAGVLLSAENLLNEWGIMPDNLCRKTEIKPDKNKKTLESEDELVYSCVGLYPKNVEHLVLETGLEIRKLMRVLVSLELQGYIKEVSKNYYIRR</sequence>
<dbReference type="InterPro" id="IPR036388">
    <property type="entry name" value="WH-like_DNA-bd_sf"/>
</dbReference>
<evidence type="ECO:0000313" key="4">
    <source>
        <dbReference type="EMBL" id="RGK41199.1"/>
    </source>
</evidence>
<feature type="domain" description="DprA winged helix" evidence="3">
    <location>
        <begin position="303"/>
        <end position="357"/>
    </location>
</feature>
<dbReference type="GeneID" id="77334611"/>
<dbReference type="Pfam" id="PF02481">
    <property type="entry name" value="DNA_processg_A"/>
    <property type="match status" value="1"/>
</dbReference>
<dbReference type="Proteomes" id="UP000284902">
    <property type="component" value="Unassembled WGS sequence"/>
</dbReference>
<dbReference type="InterPro" id="IPR041614">
    <property type="entry name" value="DprA_WH"/>
</dbReference>
<dbReference type="Gene3D" id="1.10.10.10">
    <property type="entry name" value="Winged helix-like DNA-binding domain superfamily/Winged helix DNA-binding domain"/>
    <property type="match status" value="1"/>
</dbReference>
<protein>
    <submittedName>
        <fullName evidence="4">DNA-protecting protein DprA</fullName>
    </submittedName>
</protein>
<evidence type="ECO:0000313" key="5">
    <source>
        <dbReference type="EMBL" id="RHF60088.1"/>
    </source>
</evidence>
<dbReference type="NCBIfam" id="TIGR00732">
    <property type="entry name" value="dprA"/>
    <property type="match status" value="1"/>
</dbReference>
<evidence type="ECO:0000313" key="7">
    <source>
        <dbReference type="Proteomes" id="UP000284902"/>
    </source>
</evidence>
<comment type="similarity">
    <text evidence="1">Belongs to the DprA/Smf family.</text>
</comment>
<reference evidence="6 7" key="1">
    <citation type="submission" date="2018-08" db="EMBL/GenBank/DDBJ databases">
        <title>A genome reference for cultivated species of the human gut microbiota.</title>
        <authorList>
            <person name="Zou Y."/>
            <person name="Xue W."/>
            <person name="Luo G."/>
        </authorList>
    </citation>
    <scope>NUCLEOTIDE SEQUENCE [LARGE SCALE GENOMIC DNA]</scope>
    <source>
        <strain evidence="5 7">AM25-1LB</strain>
        <strain evidence="4 6">TF11-7</strain>
    </source>
</reference>
<dbReference type="SUPFAM" id="SSF102405">
    <property type="entry name" value="MCP/YpsA-like"/>
    <property type="match status" value="1"/>
</dbReference>
<dbReference type="AlphaFoldDB" id="A0A3E4LUU5"/>
<dbReference type="PANTHER" id="PTHR43022:SF1">
    <property type="entry name" value="PROTEIN SMF"/>
    <property type="match status" value="1"/>
</dbReference>
<proteinExistence type="inferred from homology"/>
<dbReference type="InterPro" id="IPR057666">
    <property type="entry name" value="DrpA_SLOG"/>
</dbReference>